<feature type="region of interest" description="Disordered" evidence="4">
    <location>
        <begin position="142"/>
        <end position="174"/>
    </location>
</feature>
<dbReference type="SUPFAM" id="SSF49854">
    <property type="entry name" value="Spermadhesin, CUB domain"/>
    <property type="match status" value="1"/>
</dbReference>
<accession>A0A5A9P8U9</accession>
<dbReference type="SMART" id="SM00042">
    <property type="entry name" value="CUB"/>
    <property type="match status" value="1"/>
</dbReference>
<dbReference type="PANTHER" id="PTHR24251">
    <property type="entry name" value="OVOCHYMASE-RELATED"/>
    <property type="match status" value="1"/>
</dbReference>
<dbReference type="EMBL" id="SOYY01000008">
    <property type="protein sequence ID" value="KAA0717591.1"/>
    <property type="molecule type" value="Genomic_DNA"/>
</dbReference>
<feature type="domain" description="CUB" evidence="5">
    <location>
        <begin position="42"/>
        <end position="186"/>
    </location>
</feature>
<evidence type="ECO:0000256" key="3">
    <source>
        <dbReference type="PROSITE-ProRule" id="PRU00059"/>
    </source>
</evidence>
<keyword evidence="7" id="KW-1185">Reference proteome</keyword>
<reference evidence="6 7" key="1">
    <citation type="journal article" date="2019" name="Mol. Ecol. Resour.">
        <title>Chromosome-level genome assembly of Triplophysa tibetana, a fish adapted to the harsh high-altitude environment of the Tibetan Plateau.</title>
        <authorList>
            <person name="Yang X."/>
            <person name="Liu H."/>
            <person name="Ma Z."/>
            <person name="Zou Y."/>
            <person name="Zou M."/>
            <person name="Mao Y."/>
            <person name="Li X."/>
            <person name="Wang H."/>
            <person name="Chen T."/>
            <person name="Wang W."/>
            <person name="Yang R."/>
        </authorList>
    </citation>
    <scope>NUCLEOTIDE SEQUENCE [LARGE SCALE GENOMIC DNA]</scope>
    <source>
        <strain evidence="6">TTIB1903HZAU</strain>
        <tissue evidence="6">Muscle</tissue>
    </source>
</reference>
<dbReference type="InterPro" id="IPR000859">
    <property type="entry name" value="CUB_dom"/>
</dbReference>
<proteinExistence type="predicted"/>
<evidence type="ECO:0000259" key="5">
    <source>
        <dbReference type="PROSITE" id="PS01180"/>
    </source>
</evidence>
<feature type="compositionally biased region" description="Polar residues" evidence="4">
    <location>
        <begin position="151"/>
        <end position="163"/>
    </location>
</feature>
<protein>
    <submittedName>
        <fullName evidence="6">CUB and sushi domain-containing protein 1</fullName>
    </submittedName>
</protein>
<evidence type="ECO:0000256" key="4">
    <source>
        <dbReference type="SAM" id="MobiDB-lite"/>
    </source>
</evidence>
<dbReference type="Gene3D" id="2.60.120.290">
    <property type="entry name" value="Spermadhesin, CUB domain"/>
    <property type="match status" value="1"/>
</dbReference>
<keyword evidence="2" id="KW-1015">Disulfide bond</keyword>
<evidence type="ECO:0000313" key="6">
    <source>
        <dbReference type="EMBL" id="KAA0717591.1"/>
    </source>
</evidence>
<evidence type="ECO:0000313" key="7">
    <source>
        <dbReference type="Proteomes" id="UP000324632"/>
    </source>
</evidence>
<dbReference type="PANTHER" id="PTHR24251:SF37">
    <property type="entry name" value="CUB DOMAIN-CONTAINING PROTEIN"/>
    <property type="match status" value="1"/>
</dbReference>
<organism evidence="6 7">
    <name type="scientific">Triplophysa tibetana</name>
    <dbReference type="NCBI Taxonomy" id="1572043"/>
    <lineage>
        <taxon>Eukaryota</taxon>
        <taxon>Metazoa</taxon>
        <taxon>Chordata</taxon>
        <taxon>Craniata</taxon>
        <taxon>Vertebrata</taxon>
        <taxon>Euteleostomi</taxon>
        <taxon>Actinopterygii</taxon>
        <taxon>Neopterygii</taxon>
        <taxon>Teleostei</taxon>
        <taxon>Ostariophysi</taxon>
        <taxon>Cypriniformes</taxon>
        <taxon>Nemacheilidae</taxon>
        <taxon>Triplophysa</taxon>
    </lineage>
</organism>
<evidence type="ECO:0000256" key="1">
    <source>
        <dbReference type="ARBA" id="ARBA00022737"/>
    </source>
</evidence>
<name>A0A5A9P8U9_9TELE</name>
<comment type="caution">
    <text evidence="3">Lacks conserved residue(s) required for the propagation of feature annotation.</text>
</comment>
<dbReference type="Proteomes" id="UP000324632">
    <property type="component" value="Chromosome 8"/>
</dbReference>
<sequence length="281" mass="30491">MNNTVGRELFLSIESRPDGVRWELRIRLEREVGGEDLKSQTCGGLVQGLNGTVESPGFPHGYPNYANCTWIIVTGERNRIQLSFHTFALEEDFDIVSIYDGQPQPGNLKMSQEASEIPRDVCFPSTQDPFDIGSGSCAPTGGTPVAEVEGETSTPSATFSREGTLTGRPQGGQHRTRTFTATALIGRYGTTPASSPKPGPCQGLAPTYSQSFSVLPGCTYSRSHTPLDCARRTDLTPWRGVRSYTYDSCHHSQTDSACRCPAKQVKRQSQPSLRGPPATDG</sequence>
<comment type="caution">
    <text evidence="6">The sequence shown here is derived from an EMBL/GenBank/DDBJ whole genome shotgun (WGS) entry which is preliminary data.</text>
</comment>
<feature type="region of interest" description="Disordered" evidence="4">
    <location>
        <begin position="261"/>
        <end position="281"/>
    </location>
</feature>
<keyword evidence="1" id="KW-0677">Repeat</keyword>
<dbReference type="PROSITE" id="PS01180">
    <property type="entry name" value="CUB"/>
    <property type="match status" value="1"/>
</dbReference>
<evidence type="ECO:0000256" key="2">
    <source>
        <dbReference type="ARBA" id="ARBA00023157"/>
    </source>
</evidence>
<gene>
    <name evidence="6" type="ORF">E1301_Tti013798</name>
</gene>
<dbReference type="AlphaFoldDB" id="A0A5A9P8U9"/>
<dbReference type="CDD" id="cd00041">
    <property type="entry name" value="CUB"/>
    <property type="match status" value="1"/>
</dbReference>
<dbReference type="InterPro" id="IPR035914">
    <property type="entry name" value="Sperma_CUB_dom_sf"/>
</dbReference>
<dbReference type="Pfam" id="PF00431">
    <property type="entry name" value="CUB"/>
    <property type="match status" value="1"/>
</dbReference>